<comment type="caution">
    <text evidence="4">The sequence shown here is derived from an EMBL/GenBank/DDBJ whole genome shotgun (WGS) entry which is preliminary data.</text>
</comment>
<reference evidence="4" key="1">
    <citation type="submission" date="2016-11" db="EMBL/GenBank/DDBJ databases">
        <title>The genome sequence of Colletotrichum cuscutae.</title>
        <authorList>
            <person name="Baroncelli R."/>
        </authorList>
    </citation>
    <scope>NUCLEOTIDE SEQUENCE</scope>
    <source>
        <strain evidence="4">IMI 304802</strain>
    </source>
</reference>
<dbReference type="AlphaFoldDB" id="A0AAI9V2L3"/>
<gene>
    <name evidence="4" type="ORF">CCUS01_07075</name>
</gene>
<dbReference type="Gene3D" id="3.40.50.720">
    <property type="entry name" value="NAD(P)-binding Rossmann-like Domain"/>
    <property type="match status" value="2"/>
</dbReference>
<organism evidence="4 5">
    <name type="scientific">Colletotrichum cuscutae</name>
    <dbReference type="NCBI Taxonomy" id="1209917"/>
    <lineage>
        <taxon>Eukaryota</taxon>
        <taxon>Fungi</taxon>
        <taxon>Dikarya</taxon>
        <taxon>Ascomycota</taxon>
        <taxon>Pezizomycotina</taxon>
        <taxon>Sordariomycetes</taxon>
        <taxon>Hypocreomycetidae</taxon>
        <taxon>Glomerellales</taxon>
        <taxon>Glomerellaceae</taxon>
        <taxon>Colletotrichum</taxon>
        <taxon>Colletotrichum acutatum species complex</taxon>
    </lineage>
</organism>
<evidence type="ECO:0000259" key="3">
    <source>
        <dbReference type="Pfam" id="PF01370"/>
    </source>
</evidence>
<dbReference type="Proteomes" id="UP001239213">
    <property type="component" value="Unassembled WGS sequence"/>
</dbReference>
<evidence type="ECO:0000256" key="2">
    <source>
        <dbReference type="ARBA" id="ARBA00023277"/>
    </source>
</evidence>
<accession>A0AAI9V2L3</accession>
<dbReference type="EMBL" id="MPDP01000257">
    <property type="protein sequence ID" value="KAK1467544.1"/>
    <property type="molecule type" value="Genomic_DNA"/>
</dbReference>
<dbReference type="SUPFAM" id="SSF51735">
    <property type="entry name" value="NAD(P)-binding Rossmann-fold domains"/>
    <property type="match status" value="1"/>
</dbReference>
<dbReference type="PANTHER" id="PTHR43103">
    <property type="entry name" value="NUCLEOSIDE-DIPHOSPHATE-SUGAR EPIMERASE"/>
    <property type="match status" value="1"/>
</dbReference>
<feature type="domain" description="NAD-dependent epimerase/dehydratase" evidence="3">
    <location>
        <begin position="8"/>
        <end position="91"/>
    </location>
</feature>
<feature type="domain" description="NAD-dependent epimerase/dehydratase" evidence="3">
    <location>
        <begin position="95"/>
        <end position="191"/>
    </location>
</feature>
<name>A0AAI9V2L3_9PEZI</name>
<protein>
    <submittedName>
        <fullName evidence="4">NAD-dependent epimerase/dehydratase</fullName>
    </submittedName>
</protein>
<keyword evidence="2" id="KW-0119">Carbohydrate metabolism</keyword>
<dbReference type="InterPro" id="IPR036291">
    <property type="entry name" value="NAD(P)-bd_dom_sf"/>
</dbReference>
<evidence type="ECO:0000313" key="5">
    <source>
        <dbReference type="Proteomes" id="UP001239213"/>
    </source>
</evidence>
<dbReference type="Pfam" id="PF01370">
    <property type="entry name" value="Epimerase"/>
    <property type="match status" value="2"/>
</dbReference>
<proteinExistence type="predicted"/>
<keyword evidence="5" id="KW-1185">Reference proteome</keyword>
<sequence>MTSDADHILIIGAAGFIGQELITALLLSSPSIHLTATDITAPPIPLQALSHASRVTSLHTDLTSSEAVASLLTSQSRFNAIYLLHGIMSGGAEANLELVFPSSLAVYGPAAPGQINTETTCPIPQSSYGAQKLIIETLLGDYSRRGLLDGRIVRLPTIIVRPGAPSAAASSFASGIVRESLKGEENILPVGPELPMWVCSPKTVVKNLVDVKSIPHEKFGISRVLNLPGVTVTVADILNALEVVGGTEARKLVREERSPQIEAIVGSWPAYFNVSKALGLGLSQDGDLITTVKDFAERLRASV</sequence>
<keyword evidence="1" id="KW-0521">NADP</keyword>
<evidence type="ECO:0000256" key="1">
    <source>
        <dbReference type="ARBA" id="ARBA00022857"/>
    </source>
</evidence>
<evidence type="ECO:0000313" key="4">
    <source>
        <dbReference type="EMBL" id="KAK1467544.1"/>
    </source>
</evidence>
<dbReference type="PANTHER" id="PTHR43103:SF3">
    <property type="entry name" value="ADP-L-GLYCERO-D-MANNO-HEPTOSE-6-EPIMERASE"/>
    <property type="match status" value="1"/>
</dbReference>
<dbReference type="InterPro" id="IPR001509">
    <property type="entry name" value="Epimerase_deHydtase"/>
</dbReference>